<dbReference type="EMBL" id="VSSQ01070503">
    <property type="protein sequence ID" value="MPN22290.1"/>
    <property type="molecule type" value="Genomic_DNA"/>
</dbReference>
<evidence type="ECO:0000313" key="1">
    <source>
        <dbReference type="EMBL" id="MPN22290.1"/>
    </source>
</evidence>
<organism evidence="1">
    <name type="scientific">bioreactor metagenome</name>
    <dbReference type="NCBI Taxonomy" id="1076179"/>
    <lineage>
        <taxon>unclassified sequences</taxon>
        <taxon>metagenomes</taxon>
        <taxon>ecological metagenomes</taxon>
    </lineage>
</organism>
<dbReference type="AlphaFoldDB" id="A0A645G8H1"/>
<gene>
    <name evidence="1" type="ORF">SDC9_169673</name>
</gene>
<protein>
    <submittedName>
        <fullName evidence="1">Uncharacterized protein</fullName>
    </submittedName>
</protein>
<name>A0A645G8H1_9ZZZZ</name>
<reference evidence="1" key="1">
    <citation type="submission" date="2019-08" db="EMBL/GenBank/DDBJ databases">
        <authorList>
            <person name="Kucharzyk K."/>
            <person name="Murdoch R.W."/>
            <person name="Higgins S."/>
            <person name="Loffler F."/>
        </authorList>
    </citation>
    <scope>NUCLEOTIDE SEQUENCE</scope>
</reference>
<accession>A0A645G8H1</accession>
<sequence length="124" mass="13692">MQAVYGGAAAGLHRISHSDDSRQAIVNSNIHGGFALLRQPVGVGFQPRKRNTPLVHEFSVACQNPLAINDGFDAPPGDGFKVVYLLQLQTFFQSPLHNGLPQRMLGAFFRRCCNLQQGIRRHIL</sequence>
<comment type="caution">
    <text evidence="1">The sequence shown here is derived from an EMBL/GenBank/DDBJ whole genome shotgun (WGS) entry which is preliminary data.</text>
</comment>
<proteinExistence type="predicted"/>